<dbReference type="Proteomes" id="UP000251314">
    <property type="component" value="Unassembled WGS sequence"/>
</dbReference>
<dbReference type="EMBL" id="RCMI01000718">
    <property type="protein sequence ID" value="KAG2899801.1"/>
    <property type="molecule type" value="Genomic_DNA"/>
</dbReference>
<gene>
    <name evidence="6" type="ORF">PC110_g20740</name>
    <name evidence="1" type="ORF">PC113_g17053</name>
    <name evidence="2" type="ORF">PC115_g16436</name>
    <name evidence="3" type="ORF">PC117_g18185</name>
    <name evidence="4" type="ORF">PC118_g16921</name>
    <name evidence="5" type="ORF">PC129_g15085</name>
</gene>
<dbReference type="Proteomes" id="UP000774804">
    <property type="component" value="Unassembled WGS sequence"/>
</dbReference>
<dbReference type="VEuPathDB" id="FungiDB:PC110_g20740"/>
<evidence type="ECO:0000313" key="3">
    <source>
        <dbReference type="EMBL" id="KAG2914959.1"/>
    </source>
</evidence>
<dbReference type="AlphaFoldDB" id="A0A329REL4"/>
<dbReference type="EMBL" id="RCML01000731">
    <property type="protein sequence ID" value="KAG2970357.1"/>
    <property type="molecule type" value="Genomic_DNA"/>
</dbReference>
<accession>A0A329REL4</accession>
<dbReference type="EMBL" id="RCMG01000712">
    <property type="protein sequence ID" value="KAG2850143.1"/>
    <property type="molecule type" value="Genomic_DNA"/>
</dbReference>
<organism evidence="6 7">
    <name type="scientific">Phytophthora cactorum</name>
    <dbReference type="NCBI Taxonomy" id="29920"/>
    <lineage>
        <taxon>Eukaryota</taxon>
        <taxon>Sar</taxon>
        <taxon>Stramenopiles</taxon>
        <taxon>Oomycota</taxon>
        <taxon>Peronosporomycetes</taxon>
        <taxon>Peronosporales</taxon>
        <taxon>Peronosporaceae</taxon>
        <taxon>Phytophthora</taxon>
    </lineage>
</organism>
<evidence type="ECO:0000313" key="1">
    <source>
        <dbReference type="EMBL" id="KAG2850143.1"/>
    </source>
</evidence>
<evidence type="ECO:0000313" key="2">
    <source>
        <dbReference type="EMBL" id="KAG2899801.1"/>
    </source>
</evidence>
<proteinExistence type="predicted"/>
<reference evidence="5" key="2">
    <citation type="submission" date="2018-05" db="EMBL/GenBank/DDBJ databases">
        <title>Effector identification in a new, highly contiguous assembly of the strawberry crown rot pathogen Phytophthora cactorum.</title>
        <authorList>
            <person name="Armitage A.D."/>
            <person name="Nellist C.F."/>
            <person name="Bates H."/>
            <person name="Vickerstaff R.J."/>
            <person name="Harrison R.J."/>
        </authorList>
    </citation>
    <scope>NUCLEOTIDE SEQUENCE</scope>
    <source>
        <strain evidence="1">15-7</strain>
        <strain evidence="2">4032</strain>
        <strain evidence="3">4040</strain>
        <strain evidence="4">P415</strain>
        <strain evidence="5">P421</strain>
    </source>
</reference>
<name>A0A329REL4_9STRA</name>
<sequence>MKRFAKTSRKIAKLVEKKNFQVQYVFTGGDVADIFTKALGQIRFQSLRQVLNVEDVRLQSTSTMSAVGVAEAG</sequence>
<dbReference type="Proteomes" id="UP000760860">
    <property type="component" value="Unassembled WGS sequence"/>
</dbReference>
<dbReference type="OrthoDB" id="122737at2759"/>
<protein>
    <submittedName>
        <fullName evidence="6">Uncharacterized protein</fullName>
    </submittedName>
</protein>
<dbReference type="Proteomes" id="UP000735874">
    <property type="component" value="Unassembled WGS sequence"/>
</dbReference>
<keyword evidence="7" id="KW-1185">Reference proteome</keyword>
<evidence type="ECO:0000313" key="4">
    <source>
        <dbReference type="EMBL" id="KAG2970357.1"/>
    </source>
</evidence>
<dbReference type="Proteomes" id="UP000697107">
    <property type="component" value="Unassembled WGS sequence"/>
</dbReference>
<dbReference type="EMBL" id="RCMV01000679">
    <property type="protein sequence ID" value="KAG3213994.1"/>
    <property type="molecule type" value="Genomic_DNA"/>
</dbReference>
<dbReference type="EMBL" id="MJFZ01001203">
    <property type="protein sequence ID" value="RAW22821.1"/>
    <property type="molecule type" value="Genomic_DNA"/>
</dbReference>
<dbReference type="Proteomes" id="UP000736787">
    <property type="component" value="Unassembled WGS sequence"/>
</dbReference>
<evidence type="ECO:0000313" key="6">
    <source>
        <dbReference type="EMBL" id="RAW22821.1"/>
    </source>
</evidence>
<dbReference type="EMBL" id="RCMK01000718">
    <property type="protein sequence ID" value="KAG2914959.1"/>
    <property type="molecule type" value="Genomic_DNA"/>
</dbReference>
<reference evidence="6 7" key="1">
    <citation type="submission" date="2018-01" db="EMBL/GenBank/DDBJ databases">
        <title>Draft genome of the strawberry crown rot pathogen Phytophthora cactorum.</title>
        <authorList>
            <person name="Armitage A.D."/>
            <person name="Lysoe E."/>
            <person name="Nellist C.F."/>
            <person name="Harrison R.J."/>
            <person name="Brurberg M.B."/>
        </authorList>
    </citation>
    <scope>NUCLEOTIDE SEQUENCE [LARGE SCALE GENOMIC DNA]</scope>
    <source>
        <strain evidence="6 7">10300</strain>
    </source>
</reference>
<evidence type="ECO:0000313" key="5">
    <source>
        <dbReference type="EMBL" id="KAG3213994.1"/>
    </source>
</evidence>
<comment type="caution">
    <text evidence="6">The sequence shown here is derived from an EMBL/GenBank/DDBJ whole genome shotgun (WGS) entry which is preliminary data.</text>
</comment>
<evidence type="ECO:0000313" key="7">
    <source>
        <dbReference type="Proteomes" id="UP000251314"/>
    </source>
</evidence>